<dbReference type="eggNOG" id="COG4967">
    <property type="taxonomic scope" value="Bacteria"/>
</dbReference>
<name>A0A0A0F0Z5_9GAMM</name>
<evidence type="ECO:0000313" key="2">
    <source>
        <dbReference type="Proteomes" id="UP000029998"/>
    </source>
</evidence>
<keyword evidence="2" id="KW-1185">Reference proteome</keyword>
<evidence type="ECO:0000313" key="1">
    <source>
        <dbReference type="EMBL" id="KGM55963.1"/>
    </source>
</evidence>
<dbReference type="Pfam" id="PF07963">
    <property type="entry name" value="N_methyl"/>
    <property type="match status" value="1"/>
</dbReference>
<protein>
    <recommendedName>
        <fullName evidence="3">Prepilin-type N-terminal cleavage/methylation domain-containing protein</fullName>
    </recommendedName>
</protein>
<dbReference type="NCBIfam" id="TIGR02532">
    <property type="entry name" value="IV_pilin_GFxxxE"/>
    <property type="match status" value="1"/>
</dbReference>
<accession>A0A0A0F0Z5</accession>
<sequence>MKNMLSGPRGRKGFSLIEVMVAVVILSFGLLALAALQASLFRAGAESKARESATAIAQQVIEDARTFAFVTPPTGYTGYTYQGLDTANLGKTTMGGVEFTTTRTVSRWVNASGTTTFQIDTANTGAVTSGIPEFKMVTVAVSWADEAGNTKSVEIKDAISAIAPSDAAQVAKKPGDGPEAPKVYIEPPNKDNPQVVPIAVGGDQSSASSNPKPQQFVQDVSAATVFSVMTFTGSSSAEQVLLNRKLDVAAVSCICSAGGVSTTANPKFEPAVWSGLQLAYLQPKTSAAGSKVGTPVVSNSSPEIKEMCTVCCRDHHDGALKEAPTRAKPRTDPWRLYTAAEVDSKEEHYGYPPSSGNGFELEVLRPLGDDTANRYIDSCQLIRVGGRMRLAVDPQQSNLLVTPITGTTYDVSNFVDNYSKFVTKSVAAGVTQIAPTTSNYPSPAQAFPVFTVGSGDGLRLAAPISLNNPGTSPDRQSLIAFGLYVDYLTPETLAAYKCAYGTRQDPEPAGCEGQTQRNPLETIPFYAVNVANLGEWRSRVPEAIRAQNTLYTTGGLVASDGGLVRSNAAAAGGTVPVTLRMSASASGLASTFPVDPDDARGANFREDSQDFSRSGGDTGVKAYSVVMKVEIADSTNLSKYNFDQPNSSKVTCEGRFSVVCTVSYNGSKPLSAQIQIASYNSFAADGTVINRRVCISDSQPGVQASVSNDGGIAEGVTLTIPSTFDTLGLAVIDGSSCPTGYY</sequence>
<dbReference type="Proteomes" id="UP000029998">
    <property type="component" value="Unassembled WGS sequence"/>
</dbReference>
<gene>
    <name evidence="1" type="ORF">N800_10025</name>
</gene>
<dbReference type="STRING" id="1385517.N800_10025"/>
<reference evidence="1 2" key="1">
    <citation type="submission" date="2013-08" db="EMBL/GenBank/DDBJ databases">
        <title>Genome sequencing of Lysobacter.</title>
        <authorList>
            <person name="Zhang S."/>
            <person name="Wang G."/>
        </authorList>
    </citation>
    <scope>NUCLEOTIDE SEQUENCE [LARGE SCALE GENOMIC DNA]</scope>
    <source>
        <strain evidence="1 2">GH1-9</strain>
    </source>
</reference>
<proteinExistence type="predicted"/>
<dbReference type="OrthoDB" id="6019428at2"/>
<dbReference type="PROSITE" id="PS00409">
    <property type="entry name" value="PROKAR_NTER_METHYL"/>
    <property type="match status" value="1"/>
</dbReference>
<dbReference type="EMBL" id="AVPU01000002">
    <property type="protein sequence ID" value="KGM55963.1"/>
    <property type="molecule type" value="Genomic_DNA"/>
</dbReference>
<comment type="caution">
    <text evidence="1">The sequence shown here is derived from an EMBL/GenBank/DDBJ whole genome shotgun (WGS) entry which is preliminary data.</text>
</comment>
<evidence type="ECO:0008006" key="3">
    <source>
        <dbReference type="Google" id="ProtNLM"/>
    </source>
</evidence>
<dbReference type="AlphaFoldDB" id="A0A0A0F0Z5"/>
<dbReference type="RefSeq" id="WP_036133966.1">
    <property type="nucleotide sequence ID" value="NZ_AVPU01000002.1"/>
</dbReference>
<organism evidence="1 2">
    <name type="scientific">Lysobacter daejeonensis GH1-9</name>
    <dbReference type="NCBI Taxonomy" id="1385517"/>
    <lineage>
        <taxon>Bacteria</taxon>
        <taxon>Pseudomonadati</taxon>
        <taxon>Pseudomonadota</taxon>
        <taxon>Gammaproteobacteria</taxon>
        <taxon>Lysobacterales</taxon>
        <taxon>Lysobacteraceae</taxon>
        <taxon>Aerolutibacter</taxon>
    </lineage>
</organism>
<dbReference type="InterPro" id="IPR012902">
    <property type="entry name" value="N_methyl_site"/>
</dbReference>